<keyword evidence="3" id="KW-1185">Reference proteome</keyword>
<keyword evidence="1" id="KW-0472">Membrane</keyword>
<dbReference type="RefSeq" id="WP_156491074.1">
    <property type="nucleotide sequence ID" value="NZ_BMGF01000012.1"/>
</dbReference>
<dbReference type="Proteomes" id="UP000522081">
    <property type="component" value="Unassembled WGS sequence"/>
</dbReference>
<evidence type="ECO:0000313" key="3">
    <source>
        <dbReference type="Proteomes" id="UP000522081"/>
    </source>
</evidence>
<sequence length="70" mass="7501">METFDPYANDGPIEYVVKTGDPSRGASMRDERILLDDGFDASYSSGETSSGSLTALVLAILFMIVAFASM</sequence>
<feature type="transmembrane region" description="Helical" evidence="1">
    <location>
        <begin position="50"/>
        <end position="68"/>
    </location>
</feature>
<proteinExistence type="predicted"/>
<protein>
    <submittedName>
        <fullName evidence="2">Uncharacterized protein</fullName>
    </submittedName>
</protein>
<gene>
    <name evidence="2" type="ORF">FHS75_003368</name>
</gene>
<keyword evidence="1" id="KW-1133">Transmembrane helix</keyword>
<evidence type="ECO:0000313" key="2">
    <source>
        <dbReference type="EMBL" id="NYH97007.1"/>
    </source>
</evidence>
<evidence type="ECO:0000256" key="1">
    <source>
        <dbReference type="SAM" id="Phobius"/>
    </source>
</evidence>
<dbReference type="EMBL" id="JACBZF010000010">
    <property type="protein sequence ID" value="NYH97007.1"/>
    <property type="molecule type" value="Genomic_DNA"/>
</dbReference>
<reference evidence="2 3" key="1">
    <citation type="submission" date="2020-07" db="EMBL/GenBank/DDBJ databases">
        <title>Genomic Encyclopedia of Type Strains, Phase IV (KMG-IV): sequencing the most valuable type-strain genomes for metagenomic binning, comparative biology and taxonomic classification.</title>
        <authorList>
            <person name="Goeker M."/>
        </authorList>
    </citation>
    <scope>NUCLEOTIDE SEQUENCE [LARGE SCALE GENOMIC DNA]</scope>
    <source>
        <strain evidence="2 3">DSM 29043</strain>
    </source>
</reference>
<accession>A0A7Y9XYQ4</accession>
<name>A0A7Y9XYQ4_9SPHN</name>
<comment type="caution">
    <text evidence="2">The sequence shown here is derived from an EMBL/GenBank/DDBJ whole genome shotgun (WGS) entry which is preliminary data.</text>
</comment>
<dbReference type="AlphaFoldDB" id="A0A7Y9XYQ4"/>
<keyword evidence="1" id="KW-0812">Transmembrane</keyword>
<organism evidence="2 3">
    <name type="scientific">Novosphingobium marinum</name>
    <dbReference type="NCBI Taxonomy" id="1514948"/>
    <lineage>
        <taxon>Bacteria</taxon>
        <taxon>Pseudomonadati</taxon>
        <taxon>Pseudomonadota</taxon>
        <taxon>Alphaproteobacteria</taxon>
        <taxon>Sphingomonadales</taxon>
        <taxon>Sphingomonadaceae</taxon>
        <taxon>Novosphingobium</taxon>
    </lineage>
</organism>